<dbReference type="SUPFAM" id="SSF161111">
    <property type="entry name" value="Cation efflux protein transmembrane domain-like"/>
    <property type="match status" value="1"/>
</dbReference>
<keyword evidence="13" id="KW-1185">Reference proteome</keyword>
<feature type="domain" description="Cation efflux protein transmembrane" evidence="10">
    <location>
        <begin position="22"/>
        <end position="213"/>
    </location>
</feature>
<evidence type="ECO:0000259" key="10">
    <source>
        <dbReference type="Pfam" id="PF01545"/>
    </source>
</evidence>
<keyword evidence="4 9" id="KW-0812">Transmembrane</keyword>
<evidence type="ECO:0000313" key="13">
    <source>
        <dbReference type="Proteomes" id="UP000199518"/>
    </source>
</evidence>
<dbReference type="Pfam" id="PF16916">
    <property type="entry name" value="ZT_dimer"/>
    <property type="match status" value="1"/>
</dbReference>
<organism evidence="12 13">
    <name type="scientific">Planctomicrobium piriforme</name>
    <dbReference type="NCBI Taxonomy" id="1576369"/>
    <lineage>
        <taxon>Bacteria</taxon>
        <taxon>Pseudomonadati</taxon>
        <taxon>Planctomycetota</taxon>
        <taxon>Planctomycetia</taxon>
        <taxon>Planctomycetales</taxon>
        <taxon>Planctomycetaceae</taxon>
        <taxon>Planctomicrobium</taxon>
    </lineage>
</organism>
<name>A0A1I3TA00_9PLAN</name>
<comment type="subcellular location">
    <subcellularLocation>
        <location evidence="1">Membrane</location>
        <topology evidence="1">Multi-pass membrane protein</topology>
    </subcellularLocation>
</comment>
<dbReference type="STRING" id="1576369.SAMN05421753_1284"/>
<keyword evidence="6 9" id="KW-1133">Transmembrane helix</keyword>
<keyword evidence="7" id="KW-0406">Ion transport</keyword>
<feature type="transmembrane region" description="Helical" evidence="9">
    <location>
        <begin position="54"/>
        <end position="72"/>
    </location>
</feature>
<dbReference type="PANTHER" id="PTHR11562">
    <property type="entry name" value="CATION EFFLUX PROTEIN/ ZINC TRANSPORTER"/>
    <property type="match status" value="1"/>
</dbReference>
<dbReference type="GO" id="GO:0005886">
    <property type="term" value="C:plasma membrane"/>
    <property type="evidence" value="ECO:0007669"/>
    <property type="project" value="TreeGrafter"/>
</dbReference>
<proteinExistence type="inferred from homology"/>
<feature type="domain" description="Cation efflux protein cytoplasmic" evidence="11">
    <location>
        <begin position="217"/>
        <end position="291"/>
    </location>
</feature>
<dbReference type="InterPro" id="IPR050681">
    <property type="entry name" value="CDF/SLC30A"/>
</dbReference>
<dbReference type="InterPro" id="IPR036837">
    <property type="entry name" value="Cation_efflux_CTD_sf"/>
</dbReference>
<keyword evidence="5" id="KW-0864">Zinc transport</keyword>
<evidence type="ECO:0000256" key="9">
    <source>
        <dbReference type="SAM" id="Phobius"/>
    </source>
</evidence>
<dbReference type="RefSeq" id="WP_175517765.1">
    <property type="nucleotide sequence ID" value="NZ_FOQD01000028.1"/>
</dbReference>
<evidence type="ECO:0000256" key="2">
    <source>
        <dbReference type="ARBA" id="ARBA00008873"/>
    </source>
</evidence>
<sequence length="309" mass="33652">MAQGCQHHGSHTHGPPSHVRRLWIIILLVAGYAVAEVVGGFWTNSLALLADAGHMVSDLASLLISLFAAWMATRQAGRHQTFGFHRAEILAALINGALLFVVAGGILHEAWERLQTPHVVIAGPMLAIAIGGLIVNLISLGVLHGEHEENLNLRGAWLHLIGDTLGSVAVIVAAILIWTLGWTWADPVASILACLVILYSAWHLMSDAMRILMEYAPRDVDVDHVRRQLLGLPDVSDVHCLHIWTIASGLKAISAHVVVADLVHSADHLSRMQELLRTEFDLKHITLQLETEAIYACENRADGACLLTH</sequence>
<evidence type="ECO:0000256" key="3">
    <source>
        <dbReference type="ARBA" id="ARBA00022448"/>
    </source>
</evidence>
<evidence type="ECO:0000256" key="6">
    <source>
        <dbReference type="ARBA" id="ARBA00022989"/>
    </source>
</evidence>
<reference evidence="13" key="1">
    <citation type="submission" date="2016-10" db="EMBL/GenBank/DDBJ databases">
        <authorList>
            <person name="Varghese N."/>
            <person name="Submissions S."/>
        </authorList>
    </citation>
    <scope>NUCLEOTIDE SEQUENCE [LARGE SCALE GENOMIC DNA]</scope>
    <source>
        <strain evidence="13">DSM 26348</strain>
    </source>
</reference>
<evidence type="ECO:0000256" key="7">
    <source>
        <dbReference type="ARBA" id="ARBA00023065"/>
    </source>
</evidence>
<dbReference type="InterPro" id="IPR058533">
    <property type="entry name" value="Cation_efflux_TM"/>
</dbReference>
<dbReference type="PANTHER" id="PTHR11562:SF17">
    <property type="entry name" value="RE54080P-RELATED"/>
    <property type="match status" value="1"/>
</dbReference>
<dbReference type="InterPro" id="IPR002524">
    <property type="entry name" value="Cation_efflux"/>
</dbReference>
<feature type="transmembrane region" description="Helical" evidence="9">
    <location>
        <begin position="184"/>
        <end position="205"/>
    </location>
</feature>
<evidence type="ECO:0000256" key="1">
    <source>
        <dbReference type="ARBA" id="ARBA00004141"/>
    </source>
</evidence>
<dbReference type="InterPro" id="IPR027470">
    <property type="entry name" value="Cation_efflux_CTD"/>
</dbReference>
<evidence type="ECO:0000256" key="8">
    <source>
        <dbReference type="ARBA" id="ARBA00023136"/>
    </source>
</evidence>
<accession>A0A1I3TA00</accession>
<dbReference type="EMBL" id="FOQD01000028">
    <property type="protein sequence ID" value="SFJ66496.1"/>
    <property type="molecule type" value="Genomic_DNA"/>
</dbReference>
<dbReference type="NCBIfam" id="TIGR01297">
    <property type="entry name" value="CDF"/>
    <property type="match status" value="1"/>
</dbReference>
<evidence type="ECO:0000259" key="11">
    <source>
        <dbReference type="Pfam" id="PF16916"/>
    </source>
</evidence>
<dbReference type="Gene3D" id="1.20.1510.10">
    <property type="entry name" value="Cation efflux protein transmembrane domain"/>
    <property type="match status" value="1"/>
</dbReference>
<dbReference type="SUPFAM" id="SSF160240">
    <property type="entry name" value="Cation efflux protein cytoplasmic domain-like"/>
    <property type="match status" value="1"/>
</dbReference>
<dbReference type="Proteomes" id="UP000199518">
    <property type="component" value="Unassembled WGS sequence"/>
</dbReference>
<dbReference type="AlphaFoldDB" id="A0A1I3TA00"/>
<evidence type="ECO:0000256" key="4">
    <source>
        <dbReference type="ARBA" id="ARBA00022692"/>
    </source>
</evidence>
<keyword evidence="8 9" id="KW-0472">Membrane</keyword>
<feature type="transmembrane region" description="Helical" evidence="9">
    <location>
        <begin position="22"/>
        <end position="42"/>
    </location>
</feature>
<feature type="transmembrane region" description="Helical" evidence="9">
    <location>
        <begin position="84"/>
        <end position="107"/>
    </location>
</feature>
<evidence type="ECO:0000313" key="12">
    <source>
        <dbReference type="EMBL" id="SFJ66496.1"/>
    </source>
</evidence>
<keyword evidence="5" id="KW-0862">Zinc</keyword>
<comment type="similarity">
    <text evidence="2">Belongs to the cation diffusion facilitator (CDF) transporter (TC 2.A.4) family. SLC30A subfamily.</text>
</comment>
<evidence type="ECO:0000256" key="5">
    <source>
        <dbReference type="ARBA" id="ARBA00022906"/>
    </source>
</evidence>
<dbReference type="GO" id="GO:0005385">
    <property type="term" value="F:zinc ion transmembrane transporter activity"/>
    <property type="evidence" value="ECO:0007669"/>
    <property type="project" value="TreeGrafter"/>
</dbReference>
<protein>
    <submittedName>
        <fullName evidence="12">Cobalt-zinc-cadmium efflux system protein</fullName>
    </submittedName>
</protein>
<gene>
    <name evidence="12" type="ORF">SAMN05421753_1284</name>
</gene>
<feature type="transmembrane region" description="Helical" evidence="9">
    <location>
        <begin position="155"/>
        <end position="178"/>
    </location>
</feature>
<dbReference type="InterPro" id="IPR027469">
    <property type="entry name" value="Cation_efflux_TMD_sf"/>
</dbReference>
<keyword evidence="3" id="KW-0813">Transport</keyword>
<feature type="transmembrane region" description="Helical" evidence="9">
    <location>
        <begin position="119"/>
        <end position="143"/>
    </location>
</feature>
<dbReference type="Pfam" id="PF01545">
    <property type="entry name" value="Cation_efflux"/>
    <property type="match status" value="1"/>
</dbReference>